<keyword evidence="1" id="KW-0649">Protein kinase inhibitor</keyword>
<feature type="compositionally biased region" description="Basic and acidic residues" evidence="3">
    <location>
        <begin position="11"/>
        <end position="22"/>
    </location>
</feature>
<comment type="caution">
    <text evidence="4">The sequence shown here is derived from an EMBL/GenBank/DDBJ whole genome shotgun (WGS) entry which is preliminary data.</text>
</comment>
<evidence type="ECO:0000313" key="5">
    <source>
        <dbReference type="Proteomes" id="UP001279734"/>
    </source>
</evidence>
<evidence type="ECO:0000256" key="2">
    <source>
        <dbReference type="ARBA" id="ARBA00023306"/>
    </source>
</evidence>
<reference evidence="4" key="1">
    <citation type="submission" date="2023-05" db="EMBL/GenBank/DDBJ databases">
        <title>Nepenthes gracilis genome sequencing.</title>
        <authorList>
            <person name="Fukushima K."/>
        </authorList>
    </citation>
    <scope>NUCLEOTIDE SEQUENCE</scope>
    <source>
        <strain evidence="4">SING2019-196</strain>
    </source>
</reference>
<protein>
    <submittedName>
        <fullName evidence="4">Uncharacterized protein</fullName>
    </submittedName>
</protein>
<evidence type="ECO:0000313" key="4">
    <source>
        <dbReference type="EMBL" id="GMH28937.1"/>
    </source>
</evidence>
<keyword evidence="5" id="KW-1185">Reference proteome</keyword>
<evidence type="ECO:0000256" key="3">
    <source>
        <dbReference type="SAM" id="MobiDB-lite"/>
    </source>
</evidence>
<dbReference type="PANTHER" id="PTHR33142">
    <property type="entry name" value="CYCLIN-DEPENDENT PROTEIN KINASE INHIBITOR SMR13"/>
    <property type="match status" value="1"/>
</dbReference>
<organism evidence="4 5">
    <name type="scientific">Nepenthes gracilis</name>
    <name type="common">Slender pitcher plant</name>
    <dbReference type="NCBI Taxonomy" id="150966"/>
    <lineage>
        <taxon>Eukaryota</taxon>
        <taxon>Viridiplantae</taxon>
        <taxon>Streptophyta</taxon>
        <taxon>Embryophyta</taxon>
        <taxon>Tracheophyta</taxon>
        <taxon>Spermatophyta</taxon>
        <taxon>Magnoliopsida</taxon>
        <taxon>eudicotyledons</taxon>
        <taxon>Gunneridae</taxon>
        <taxon>Pentapetalae</taxon>
        <taxon>Caryophyllales</taxon>
        <taxon>Nepenthaceae</taxon>
        <taxon>Nepenthes</taxon>
    </lineage>
</organism>
<name>A0AAD3THM1_NEPGR</name>
<dbReference type="GO" id="GO:0032875">
    <property type="term" value="P:regulation of DNA endoreduplication"/>
    <property type="evidence" value="ECO:0007669"/>
    <property type="project" value="InterPro"/>
</dbReference>
<dbReference type="Proteomes" id="UP001279734">
    <property type="component" value="Unassembled WGS sequence"/>
</dbReference>
<dbReference type="EMBL" id="BSYO01000035">
    <property type="protein sequence ID" value="GMH28937.1"/>
    <property type="molecule type" value="Genomic_DNA"/>
</dbReference>
<dbReference type="GO" id="GO:0004860">
    <property type="term" value="F:protein kinase inhibitor activity"/>
    <property type="evidence" value="ECO:0007669"/>
    <property type="project" value="UniProtKB-KW"/>
</dbReference>
<feature type="region of interest" description="Disordered" evidence="3">
    <location>
        <begin position="1"/>
        <end position="63"/>
    </location>
</feature>
<keyword evidence="2" id="KW-0131">Cell cycle</keyword>
<proteinExistence type="predicted"/>
<dbReference type="GO" id="GO:0005634">
    <property type="term" value="C:nucleus"/>
    <property type="evidence" value="ECO:0007669"/>
    <property type="project" value="TreeGrafter"/>
</dbReference>
<accession>A0AAD3THM1</accession>
<dbReference type="PANTHER" id="PTHR33142:SF15">
    <property type="entry name" value="CYCLIN-DEPENDENT PROTEIN KINASE INHIBITOR SMR4"/>
    <property type="match status" value="1"/>
</dbReference>
<evidence type="ECO:0000256" key="1">
    <source>
        <dbReference type="ARBA" id="ARBA00023013"/>
    </source>
</evidence>
<sequence length="63" mass="6847">MEDGGGADGCRTPEQKERRTTEETECPPAPKKKPASPKKRDPPKVGYFQSPDLESLFLKATGG</sequence>
<dbReference type="AlphaFoldDB" id="A0AAD3THM1"/>
<gene>
    <name evidence="4" type="ORF">Nepgr_030780</name>
</gene>
<dbReference type="InterPro" id="IPR040389">
    <property type="entry name" value="SMR"/>
</dbReference>